<proteinExistence type="predicted"/>
<sequence length="80" mass="9064">SNALETRQVQLALWESKINHTLLEAPGLDKELSAGQRIMFRDNDANCTELVGLEPVMLYLDRWHSFCDDRSVIAASYALL</sequence>
<reference evidence="1" key="1">
    <citation type="journal article" date="2019" name="Sci. Rep.">
        <title>Draft genome of Tanacetum cinerariifolium, the natural source of mosquito coil.</title>
        <authorList>
            <person name="Yamashiro T."/>
            <person name="Shiraishi A."/>
            <person name="Satake H."/>
            <person name="Nakayama K."/>
        </authorList>
    </citation>
    <scope>NUCLEOTIDE SEQUENCE</scope>
</reference>
<comment type="caution">
    <text evidence="1">The sequence shown here is derived from an EMBL/GenBank/DDBJ whole genome shotgun (WGS) entry which is preliminary data.</text>
</comment>
<organism evidence="1">
    <name type="scientific">Tanacetum cinerariifolium</name>
    <name type="common">Dalmatian daisy</name>
    <name type="synonym">Chrysanthemum cinerariifolium</name>
    <dbReference type="NCBI Taxonomy" id="118510"/>
    <lineage>
        <taxon>Eukaryota</taxon>
        <taxon>Viridiplantae</taxon>
        <taxon>Streptophyta</taxon>
        <taxon>Embryophyta</taxon>
        <taxon>Tracheophyta</taxon>
        <taxon>Spermatophyta</taxon>
        <taxon>Magnoliopsida</taxon>
        <taxon>eudicotyledons</taxon>
        <taxon>Gunneridae</taxon>
        <taxon>Pentapetalae</taxon>
        <taxon>asterids</taxon>
        <taxon>campanulids</taxon>
        <taxon>Asterales</taxon>
        <taxon>Asteraceae</taxon>
        <taxon>Asteroideae</taxon>
        <taxon>Anthemideae</taxon>
        <taxon>Anthemidinae</taxon>
        <taxon>Tanacetum</taxon>
    </lineage>
</organism>
<name>A0A699X3S3_TANCI</name>
<gene>
    <name evidence="1" type="ORF">Tci_926366</name>
</gene>
<evidence type="ECO:0000313" key="1">
    <source>
        <dbReference type="EMBL" id="GFD54397.1"/>
    </source>
</evidence>
<dbReference type="EMBL" id="BKCJ011805465">
    <property type="protein sequence ID" value="GFD54397.1"/>
    <property type="molecule type" value="Genomic_DNA"/>
</dbReference>
<feature type="non-terminal residue" evidence="1">
    <location>
        <position position="1"/>
    </location>
</feature>
<protein>
    <submittedName>
        <fullName evidence="1">Uncharacterized protein</fullName>
    </submittedName>
</protein>
<accession>A0A699X3S3</accession>
<dbReference type="AlphaFoldDB" id="A0A699X3S3"/>
<feature type="non-terminal residue" evidence="1">
    <location>
        <position position="80"/>
    </location>
</feature>